<accession>A0A1W0A4S4</accession>
<keyword evidence="4" id="KW-1185">Reference proteome</keyword>
<dbReference type="Proteomes" id="UP000243217">
    <property type="component" value="Unassembled WGS sequence"/>
</dbReference>
<feature type="domain" description="NADH-ubiquinone oxidoreductase 21kDa subunit N-terminal" evidence="2">
    <location>
        <begin position="17"/>
        <end position="92"/>
    </location>
</feature>
<proteinExistence type="predicted"/>
<sequence length="109" mass="11940">MESERKTPKPFVDPRLPQFPVIDANPPLGKILQAVRPDDGFSFAFIVGRYKFPDKSMTPLFRKRAAIGSAIAGALGGFTVLCQMGQARLQGFARNEVEIAKFGLPTDSK</sequence>
<dbReference type="EMBL" id="JNBS01000481">
    <property type="protein sequence ID" value="OQS05238.1"/>
    <property type="molecule type" value="Genomic_DNA"/>
</dbReference>
<dbReference type="OrthoDB" id="196140at2759"/>
<feature type="transmembrane region" description="Helical" evidence="1">
    <location>
        <begin position="65"/>
        <end position="86"/>
    </location>
</feature>
<keyword evidence="1" id="KW-0812">Transmembrane</keyword>
<evidence type="ECO:0000256" key="1">
    <source>
        <dbReference type="SAM" id="Phobius"/>
    </source>
</evidence>
<comment type="caution">
    <text evidence="3">The sequence shown here is derived from an EMBL/GenBank/DDBJ whole genome shotgun (WGS) entry which is preliminary data.</text>
</comment>
<organism evidence="3 4">
    <name type="scientific">Thraustotheca clavata</name>
    <dbReference type="NCBI Taxonomy" id="74557"/>
    <lineage>
        <taxon>Eukaryota</taxon>
        <taxon>Sar</taxon>
        <taxon>Stramenopiles</taxon>
        <taxon>Oomycota</taxon>
        <taxon>Saprolegniomycetes</taxon>
        <taxon>Saprolegniales</taxon>
        <taxon>Achlyaceae</taxon>
        <taxon>Thraustotheca</taxon>
    </lineage>
</organism>
<dbReference type="InterPro" id="IPR019721">
    <property type="entry name" value="NADH-UbQ_OxRdtase_su21_N"/>
</dbReference>
<gene>
    <name evidence="3" type="ORF">THRCLA_20679</name>
</gene>
<keyword evidence="1" id="KW-0472">Membrane</keyword>
<evidence type="ECO:0000259" key="2">
    <source>
        <dbReference type="Pfam" id="PF10785"/>
    </source>
</evidence>
<evidence type="ECO:0000313" key="4">
    <source>
        <dbReference type="Proteomes" id="UP000243217"/>
    </source>
</evidence>
<reference evidence="3 4" key="1">
    <citation type="journal article" date="2014" name="Genome Biol. Evol.">
        <title>The secreted proteins of Achlya hypogyna and Thraustotheca clavata identify the ancestral oomycete secretome and reveal gene acquisitions by horizontal gene transfer.</title>
        <authorList>
            <person name="Misner I."/>
            <person name="Blouin N."/>
            <person name="Leonard G."/>
            <person name="Richards T.A."/>
            <person name="Lane C.E."/>
        </authorList>
    </citation>
    <scope>NUCLEOTIDE SEQUENCE [LARGE SCALE GENOMIC DNA]</scope>
    <source>
        <strain evidence="3 4">ATCC 34112</strain>
    </source>
</reference>
<dbReference type="AlphaFoldDB" id="A0A1W0A4S4"/>
<evidence type="ECO:0000313" key="3">
    <source>
        <dbReference type="EMBL" id="OQS05238.1"/>
    </source>
</evidence>
<keyword evidence="1" id="KW-1133">Transmembrane helix</keyword>
<protein>
    <recommendedName>
        <fullName evidence="2">NADH-ubiquinone oxidoreductase 21kDa subunit N-terminal domain-containing protein</fullName>
    </recommendedName>
</protein>
<dbReference type="Pfam" id="PF10785">
    <property type="entry name" value="NADH-u_ox-rdase"/>
    <property type="match status" value="1"/>
</dbReference>
<name>A0A1W0A4S4_9STRA</name>